<feature type="transmembrane region" description="Helical" evidence="1">
    <location>
        <begin position="26"/>
        <end position="44"/>
    </location>
</feature>
<keyword evidence="1" id="KW-1133">Transmembrane helix</keyword>
<organism evidence="2">
    <name type="scientific">Siphoviridae sp. ctqK313</name>
    <dbReference type="NCBI Taxonomy" id="2827946"/>
    <lineage>
        <taxon>Viruses</taxon>
        <taxon>Duplodnaviria</taxon>
        <taxon>Heunggongvirae</taxon>
        <taxon>Uroviricota</taxon>
        <taxon>Caudoviricetes</taxon>
    </lineage>
</organism>
<dbReference type="InterPro" id="IPR032111">
    <property type="entry name" value="Clostridium_phage_holin"/>
</dbReference>
<name>A0A8S5TAH2_9CAUD</name>
<reference evidence="2" key="1">
    <citation type="journal article" date="2021" name="Proc. Natl. Acad. Sci. U.S.A.">
        <title>A Catalog of Tens of Thousands of Viruses from Human Metagenomes Reveals Hidden Associations with Chronic Diseases.</title>
        <authorList>
            <person name="Tisza M.J."/>
            <person name="Buck C.B."/>
        </authorList>
    </citation>
    <scope>NUCLEOTIDE SEQUENCE</scope>
    <source>
        <strain evidence="2">CtqK313</strain>
    </source>
</reference>
<accession>A0A8S5TAH2</accession>
<keyword evidence="1" id="KW-0812">Transmembrane</keyword>
<proteinExistence type="predicted"/>
<feature type="transmembrane region" description="Helical" evidence="1">
    <location>
        <begin position="56"/>
        <end position="76"/>
    </location>
</feature>
<evidence type="ECO:0000313" key="2">
    <source>
        <dbReference type="EMBL" id="DAF60246.1"/>
    </source>
</evidence>
<sequence length="112" mass="12304">MWKTVFIYRYIQTVWYSRCEVKRMDISTLGSCVAIVMICYIVGMGCKASKRISDEWIPVIMAVIGGILGAVGMGIIPDFPATDYITAVAVGMFNGLSATGVNQIIKQTVQKE</sequence>
<protein>
    <submittedName>
        <fullName evidence="2">Holin</fullName>
    </submittedName>
</protein>
<dbReference type="EMBL" id="BK032785">
    <property type="protein sequence ID" value="DAF60246.1"/>
    <property type="molecule type" value="Genomic_DNA"/>
</dbReference>
<evidence type="ECO:0000256" key="1">
    <source>
        <dbReference type="SAM" id="Phobius"/>
    </source>
</evidence>
<keyword evidence="1" id="KW-0472">Membrane</keyword>
<dbReference type="Pfam" id="PF16079">
    <property type="entry name" value="Phage_holin_5_2"/>
    <property type="match status" value="1"/>
</dbReference>